<sequence length="262" mass="29333">MWSKETQRRATYKPVSIVHKIISNRPKVVYFPSCASRTMGPAIDAKEKNSLPDITYQLFEKAGFEIISPDFTGQCCGMPFNSKGMFEQADQKCKSTLQQLHKLSNDGEYPILIDTSPCKAMFTGESDLYGSLKIYEPVGFIEDVLFEYLDFTPVDETIMLHVTCSSRRMGLNEKMIKLAKRCASKVIIPEHIHCCGFAGDKGFTFPELNANALAPLKAQIPENCHNGYSNSRTCEIGLSEHSGIDYQSIIYLVDRATTANEI</sequence>
<feature type="domain" description="Cysteine-rich" evidence="6">
    <location>
        <begin position="28"/>
        <end position="122"/>
    </location>
</feature>
<evidence type="ECO:0000256" key="3">
    <source>
        <dbReference type="ARBA" id="ARBA00022737"/>
    </source>
</evidence>
<dbReference type="Proteomes" id="UP001301442">
    <property type="component" value="Chromosome"/>
</dbReference>
<evidence type="ECO:0000313" key="7">
    <source>
        <dbReference type="EMBL" id="WOH39541.1"/>
    </source>
</evidence>
<evidence type="ECO:0000256" key="2">
    <source>
        <dbReference type="ARBA" id="ARBA00022723"/>
    </source>
</evidence>
<protein>
    <submittedName>
        <fullName evidence="7">(Fe-S)-binding protein</fullName>
    </submittedName>
</protein>
<keyword evidence="5" id="KW-0411">Iron-sulfur</keyword>
<keyword evidence="3" id="KW-0677">Repeat</keyword>
<feature type="domain" description="Cysteine-rich" evidence="6">
    <location>
        <begin position="159"/>
        <end position="213"/>
    </location>
</feature>
<gene>
    <name evidence="7" type="ORF">RI844_02650</name>
</gene>
<dbReference type="InterPro" id="IPR004017">
    <property type="entry name" value="Cys_rich_dom"/>
</dbReference>
<accession>A0ABZ0GUX6</accession>
<dbReference type="PANTHER" id="PTHR32479">
    <property type="entry name" value="GLYCOLATE OXIDASE IRON-SULFUR SUBUNIT"/>
    <property type="match status" value="1"/>
</dbReference>
<dbReference type="Pfam" id="PF02754">
    <property type="entry name" value="CCG"/>
    <property type="match status" value="2"/>
</dbReference>
<keyword evidence="2" id="KW-0479">Metal-binding</keyword>
<reference evidence="7 8" key="1">
    <citation type="submission" date="2023-09" db="EMBL/GenBank/DDBJ databases">
        <authorList>
            <person name="Qi X."/>
        </authorList>
    </citation>
    <scope>NUCLEOTIDE SEQUENCE [LARGE SCALE GENOMIC DNA]</scope>
    <source>
        <strain evidence="7 8">S1-1</strain>
    </source>
</reference>
<evidence type="ECO:0000313" key="8">
    <source>
        <dbReference type="Proteomes" id="UP001301442"/>
    </source>
</evidence>
<dbReference type="EMBL" id="CP136600">
    <property type="protein sequence ID" value="WOH39541.1"/>
    <property type="molecule type" value="Genomic_DNA"/>
</dbReference>
<evidence type="ECO:0000256" key="4">
    <source>
        <dbReference type="ARBA" id="ARBA00023004"/>
    </source>
</evidence>
<evidence type="ECO:0000259" key="6">
    <source>
        <dbReference type="Pfam" id="PF02754"/>
    </source>
</evidence>
<evidence type="ECO:0000256" key="1">
    <source>
        <dbReference type="ARBA" id="ARBA00022485"/>
    </source>
</evidence>
<keyword evidence="1" id="KW-0004">4Fe-4S</keyword>
<dbReference type="PANTHER" id="PTHR32479:SF19">
    <property type="entry name" value="ANAEROBIC GLYCEROL-3-PHOSPHATE DEHYDROGENASE SUBUNIT C"/>
    <property type="match status" value="1"/>
</dbReference>
<proteinExistence type="predicted"/>
<organism evidence="7 8">
    <name type="scientific">Thalassotalea fonticola</name>
    <dbReference type="NCBI Taxonomy" id="3065649"/>
    <lineage>
        <taxon>Bacteria</taxon>
        <taxon>Pseudomonadati</taxon>
        <taxon>Pseudomonadota</taxon>
        <taxon>Gammaproteobacteria</taxon>
        <taxon>Alteromonadales</taxon>
        <taxon>Colwelliaceae</taxon>
        <taxon>Thalassotalea</taxon>
    </lineage>
</organism>
<keyword evidence="4" id="KW-0408">Iron</keyword>
<dbReference type="RefSeq" id="WP_348398306.1">
    <property type="nucleotide sequence ID" value="NZ_CP136600.1"/>
</dbReference>
<keyword evidence="8" id="KW-1185">Reference proteome</keyword>
<evidence type="ECO:0000256" key="5">
    <source>
        <dbReference type="ARBA" id="ARBA00023014"/>
    </source>
</evidence>
<name>A0ABZ0GUX6_9GAMM</name>